<name>A0A4U9VQJ7_SERFO</name>
<evidence type="ECO:0000313" key="2">
    <source>
        <dbReference type="EMBL" id="VTR49636.1"/>
    </source>
</evidence>
<gene>
    <name evidence="2" type="ORF">NCTC12965_05838</name>
</gene>
<keyword evidence="1" id="KW-1133">Transmembrane helix</keyword>
<keyword evidence="1" id="KW-0472">Membrane</keyword>
<proteinExistence type="predicted"/>
<evidence type="ECO:0000256" key="1">
    <source>
        <dbReference type="SAM" id="Phobius"/>
    </source>
</evidence>
<keyword evidence="1" id="KW-0812">Transmembrane</keyword>
<dbReference type="GeneID" id="43521294"/>
<feature type="transmembrane region" description="Helical" evidence="1">
    <location>
        <begin position="72"/>
        <end position="94"/>
    </location>
</feature>
<dbReference type="EMBL" id="CABEEZ010000121">
    <property type="protein sequence ID" value="VTR49636.1"/>
    <property type="molecule type" value="Genomic_DNA"/>
</dbReference>
<protein>
    <submittedName>
        <fullName evidence="2">Uncharacterized protein</fullName>
    </submittedName>
</protein>
<dbReference type="RefSeq" id="WP_099049905.1">
    <property type="nucleotide sequence ID" value="NZ_CAMKUH010000007.1"/>
</dbReference>
<organism evidence="2">
    <name type="scientific">Serratia fonticola</name>
    <dbReference type="NCBI Taxonomy" id="47917"/>
    <lineage>
        <taxon>Bacteria</taxon>
        <taxon>Pseudomonadati</taxon>
        <taxon>Pseudomonadota</taxon>
        <taxon>Gammaproteobacteria</taxon>
        <taxon>Enterobacterales</taxon>
        <taxon>Yersiniaceae</taxon>
        <taxon>Serratia</taxon>
    </lineage>
</organism>
<feature type="transmembrane region" description="Helical" evidence="1">
    <location>
        <begin position="6"/>
        <end position="22"/>
    </location>
</feature>
<accession>A0A4U9VQJ7</accession>
<sequence length="100" mass="11582">MKDIIVLLVVGIVCFLLIVARLRSGITLKNTPFYCLCVSIISILEITDAIYVPYSYRHNALYNNDEWFPYDYYYIATWGVALATAFFLLVHSFLTRKSSR</sequence>
<feature type="transmembrane region" description="Helical" evidence="1">
    <location>
        <begin position="34"/>
        <end position="52"/>
    </location>
</feature>
<dbReference type="AlphaFoldDB" id="A0A4U9VQJ7"/>
<reference evidence="2" key="1">
    <citation type="submission" date="2019-05" db="EMBL/GenBank/DDBJ databases">
        <authorList>
            <consortium name="Pathogen Informatics"/>
        </authorList>
    </citation>
    <scope>NUCLEOTIDE SEQUENCE [LARGE SCALE GENOMIC DNA]</scope>
    <source>
        <strain evidence="2">NCTC12965</strain>
    </source>
</reference>